<feature type="compositionally biased region" description="Low complexity" evidence="5">
    <location>
        <begin position="182"/>
        <end position="202"/>
    </location>
</feature>
<dbReference type="RefSeq" id="XP_040672112.1">
    <property type="nucleotide sequence ID" value="XM_040816300.1"/>
</dbReference>
<evidence type="ECO:0000256" key="5">
    <source>
        <dbReference type="SAM" id="MobiDB-lite"/>
    </source>
</evidence>
<dbReference type="PANTHER" id="PTHR15549">
    <property type="entry name" value="PAIRED IMMUNOGLOBULIN-LIKE TYPE 2 RECEPTOR"/>
    <property type="match status" value="1"/>
</dbReference>
<evidence type="ECO:0000256" key="1">
    <source>
        <dbReference type="ARBA" id="ARBA00004167"/>
    </source>
</evidence>
<dbReference type="AlphaFoldDB" id="A0A1L9PXS2"/>
<accession>A0A1L9PXS2</accession>
<reference evidence="9" key="1">
    <citation type="journal article" date="2017" name="Genome Biol.">
        <title>Comparative genomics reveals high biological diversity and specific adaptations in the industrially and medically important fungal genus Aspergillus.</title>
        <authorList>
            <person name="de Vries R.P."/>
            <person name="Riley R."/>
            <person name="Wiebenga A."/>
            <person name="Aguilar-Osorio G."/>
            <person name="Amillis S."/>
            <person name="Uchima C.A."/>
            <person name="Anderluh G."/>
            <person name="Asadollahi M."/>
            <person name="Askin M."/>
            <person name="Barry K."/>
            <person name="Battaglia E."/>
            <person name="Bayram O."/>
            <person name="Benocci T."/>
            <person name="Braus-Stromeyer S.A."/>
            <person name="Caldana C."/>
            <person name="Canovas D."/>
            <person name="Cerqueira G.C."/>
            <person name="Chen F."/>
            <person name="Chen W."/>
            <person name="Choi C."/>
            <person name="Clum A."/>
            <person name="Dos Santos R.A."/>
            <person name="Damasio A.R."/>
            <person name="Diallinas G."/>
            <person name="Emri T."/>
            <person name="Fekete E."/>
            <person name="Flipphi M."/>
            <person name="Freyberg S."/>
            <person name="Gallo A."/>
            <person name="Gournas C."/>
            <person name="Habgood R."/>
            <person name="Hainaut M."/>
            <person name="Harispe M.L."/>
            <person name="Henrissat B."/>
            <person name="Hilden K.S."/>
            <person name="Hope R."/>
            <person name="Hossain A."/>
            <person name="Karabika E."/>
            <person name="Karaffa L."/>
            <person name="Karanyi Z."/>
            <person name="Krasevec N."/>
            <person name="Kuo A."/>
            <person name="Kusch H."/>
            <person name="LaButti K."/>
            <person name="Lagendijk E.L."/>
            <person name="Lapidus A."/>
            <person name="Levasseur A."/>
            <person name="Lindquist E."/>
            <person name="Lipzen A."/>
            <person name="Logrieco A.F."/>
            <person name="MacCabe A."/>
            <person name="Maekelae M.R."/>
            <person name="Malavazi I."/>
            <person name="Melin P."/>
            <person name="Meyer V."/>
            <person name="Mielnichuk N."/>
            <person name="Miskei M."/>
            <person name="Molnar A.P."/>
            <person name="Mule G."/>
            <person name="Ngan C.Y."/>
            <person name="Orejas M."/>
            <person name="Orosz E."/>
            <person name="Ouedraogo J.P."/>
            <person name="Overkamp K.M."/>
            <person name="Park H.-S."/>
            <person name="Perrone G."/>
            <person name="Piumi F."/>
            <person name="Punt P.J."/>
            <person name="Ram A.F."/>
            <person name="Ramon A."/>
            <person name="Rauscher S."/>
            <person name="Record E."/>
            <person name="Riano-Pachon D.M."/>
            <person name="Robert V."/>
            <person name="Roehrig J."/>
            <person name="Ruller R."/>
            <person name="Salamov A."/>
            <person name="Salih N.S."/>
            <person name="Samson R.A."/>
            <person name="Sandor E."/>
            <person name="Sanguinetti M."/>
            <person name="Schuetze T."/>
            <person name="Sepcic K."/>
            <person name="Shelest E."/>
            <person name="Sherlock G."/>
            <person name="Sophianopoulou V."/>
            <person name="Squina F.M."/>
            <person name="Sun H."/>
            <person name="Susca A."/>
            <person name="Todd R.B."/>
            <person name="Tsang A."/>
            <person name="Unkles S.E."/>
            <person name="van de Wiele N."/>
            <person name="van Rossen-Uffink D."/>
            <person name="Oliveira J.V."/>
            <person name="Vesth T.C."/>
            <person name="Visser J."/>
            <person name="Yu J.-H."/>
            <person name="Zhou M."/>
            <person name="Andersen M.R."/>
            <person name="Archer D.B."/>
            <person name="Baker S.E."/>
            <person name="Benoit I."/>
            <person name="Brakhage A.A."/>
            <person name="Braus G.H."/>
            <person name="Fischer R."/>
            <person name="Frisvad J.C."/>
            <person name="Goldman G.H."/>
            <person name="Houbraken J."/>
            <person name="Oakley B."/>
            <person name="Pocsi I."/>
            <person name="Scazzocchio C."/>
            <person name="Seiboth B."/>
            <person name="vanKuyk P.A."/>
            <person name="Wortman J."/>
            <person name="Dyer P.S."/>
            <person name="Grigoriev I.V."/>
        </authorList>
    </citation>
    <scope>NUCLEOTIDE SEQUENCE [LARGE SCALE GENOMIC DNA]</scope>
    <source>
        <strain evidence="9">CBS 583.65</strain>
    </source>
</reference>
<keyword evidence="9" id="KW-1185">Reference proteome</keyword>
<name>A0A1L9PXS2_ASPVE</name>
<dbReference type="GO" id="GO:0071944">
    <property type="term" value="C:cell periphery"/>
    <property type="evidence" value="ECO:0007669"/>
    <property type="project" value="UniProtKB-ARBA"/>
</dbReference>
<feature type="compositionally biased region" description="Low complexity" evidence="5">
    <location>
        <begin position="210"/>
        <end position="224"/>
    </location>
</feature>
<dbReference type="GO" id="GO:0016020">
    <property type="term" value="C:membrane"/>
    <property type="evidence" value="ECO:0007669"/>
    <property type="project" value="UniProtKB-SubCell"/>
</dbReference>
<evidence type="ECO:0000256" key="2">
    <source>
        <dbReference type="ARBA" id="ARBA00022692"/>
    </source>
</evidence>
<proteinExistence type="predicted"/>
<feature type="region of interest" description="Disordered" evidence="5">
    <location>
        <begin position="259"/>
        <end position="336"/>
    </location>
</feature>
<protein>
    <recommendedName>
        <fullName evidence="10">Ig-like domain-containing protein</fullName>
    </recommendedName>
</protein>
<feature type="signal peptide" evidence="7">
    <location>
        <begin position="1"/>
        <end position="16"/>
    </location>
</feature>
<keyword evidence="7" id="KW-0732">Signal</keyword>
<sequence length="359" mass="38516">MASLALCFMFTLLGRAFSLQAHSSPPKTTSLAGAEQGPLPTEPPLLEKREDFQYVPPNICGWYSGSGYDTRWSYYNPQITCFWNSDYKILGSPEDQDPVITTCFEDGSPGSSALRCSSDSPSPYCLTVKYEPDYYGWFCTDTPDMTWTMEPTWSGMQSPILFPIYTGAKGISTGTQYPPGYPSVTDTSEESSSTTDTSTSEPSDTDTDADTASTSSSSSSSSVPVGAIVGGVVGGLAAIGIFAFAVIYLIIHSRRKKATTGQNQHQGPEPPETQKQTPPGYAGQPEIYSPAEVSGQGAALPTNQPELPYNPSPYINQGYPGTTAPPQGPWAGDGRNFEIDSRQVGELDGANYVRRSSAR</sequence>
<dbReference type="PANTHER" id="PTHR15549:SF26">
    <property type="entry name" value="AXIAL BUDDING PATTERN PROTEIN 2-RELATED"/>
    <property type="match status" value="1"/>
</dbReference>
<dbReference type="VEuPathDB" id="FungiDB:ASPVEDRAFT_75483"/>
<feature type="chain" id="PRO_5012137599" description="Ig-like domain-containing protein" evidence="7">
    <location>
        <begin position="17"/>
        <end position="359"/>
    </location>
</feature>
<evidence type="ECO:0000256" key="3">
    <source>
        <dbReference type="ARBA" id="ARBA00022989"/>
    </source>
</evidence>
<keyword evidence="4 6" id="KW-0472">Membrane</keyword>
<evidence type="ECO:0000313" key="8">
    <source>
        <dbReference type="EMBL" id="OJJ06350.1"/>
    </source>
</evidence>
<evidence type="ECO:0000256" key="4">
    <source>
        <dbReference type="ARBA" id="ARBA00023136"/>
    </source>
</evidence>
<evidence type="ECO:0000256" key="6">
    <source>
        <dbReference type="SAM" id="Phobius"/>
    </source>
</evidence>
<comment type="subcellular location">
    <subcellularLocation>
        <location evidence="1">Membrane</location>
        <topology evidence="1">Single-pass membrane protein</topology>
    </subcellularLocation>
</comment>
<dbReference type="GeneID" id="63731811"/>
<evidence type="ECO:0000313" key="9">
    <source>
        <dbReference type="Proteomes" id="UP000184073"/>
    </source>
</evidence>
<dbReference type="OrthoDB" id="4369112at2759"/>
<evidence type="ECO:0000256" key="7">
    <source>
        <dbReference type="SAM" id="SignalP"/>
    </source>
</evidence>
<gene>
    <name evidence="8" type="ORF">ASPVEDRAFT_75483</name>
</gene>
<dbReference type="EMBL" id="KV878134">
    <property type="protein sequence ID" value="OJJ06350.1"/>
    <property type="molecule type" value="Genomic_DNA"/>
</dbReference>
<organism evidence="8 9">
    <name type="scientific">Aspergillus versicolor CBS 583.65</name>
    <dbReference type="NCBI Taxonomy" id="1036611"/>
    <lineage>
        <taxon>Eukaryota</taxon>
        <taxon>Fungi</taxon>
        <taxon>Dikarya</taxon>
        <taxon>Ascomycota</taxon>
        <taxon>Pezizomycotina</taxon>
        <taxon>Eurotiomycetes</taxon>
        <taxon>Eurotiomycetidae</taxon>
        <taxon>Eurotiales</taxon>
        <taxon>Aspergillaceae</taxon>
        <taxon>Aspergillus</taxon>
        <taxon>Aspergillus subgen. Nidulantes</taxon>
    </lineage>
</organism>
<dbReference type="Proteomes" id="UP000184073">
    <property type="component" value="Unassembled WGS sequence"/>
</dbReference>
<evidence type="ECO:0008006" key="10">
    <source>
        <dbReference type="Google" id="ProtNLM"/>
    </source>
</evidence>
<dbReference type="InterPro" id="IPR051694">
    <property type="entry name" value="Immunoregulatory_rcpt-like"/>
</dbReference>
<keyword evidence="3 6" id="KW-1133">Transmembrane helix</keyword>
<feature type="region of interest" description="Disordered" evidence="5">
    <location>
        <begin position="175"/>
        <end position="224"/>
    </location>
</feature>
<feature type="transmembrane region" description="Helical" evidence="6">
    <location>
        <begin position="225"/>
        <end position="251"/>
    </location>
</feature>
<keyword evidence="2 6" id="KW-0812">Transmembrane</keyword>